<name>A0AA86T6E8_9FABA</name>
<dbReference type="Gramene" id="rna-AYBTSS11_LOCUS20201">
    <property type="protein sequence ID" value="CAJ1964230.1"/>
    <property type="gene ID" value="gene-AYBTSS11_LOCUS20201"/>
</dbReference>
<dbReference type="EMBL" id="OY731403">
    <property type="protein sequence ID" value="CAJ1964230.1"/>
    <property type="molecule type" value="Genomic_DNA"/>
</dbReference>
<evidence type="ECO:0000313" key="2">
    <source>
        <dbReference type="Proteomes" id="UP001189624"/>
    </source>
</evidence>
<dbReference type="Proteomes" id="UP001189624">
    <property type="component" value="Chromosome 6"/>
</dbReference>
<accession>A0AA86T6E8</accession>
<proteinExistence type="predicted"/>
<protein>
    <submittedName>
        <fullName evidence="1">Uncharacterized protein</fullName>
    </submittedName>
</protein>
<organism evidence="1 2">
    <name type="scientific">Sphenostylis stenocarpa</name>
    <dbReference type="NCBI Taxonomy" id="92480"/>
    <lineage>
        <taxon>Eukaryota</taxon>
        <taxon>Viridiplantae</taxon>
        <taxon>Streptophyta</taxon>
        <taxon>Embryophyta</taxon>
        <taxon>Tracheophyta</taxon>
        <taxon>Spermatophyta</taxon>
        <taxon>Magnoliopsida</taxon>
        <taxon>eudicotyledons</taxon>
        <taxon>Gunneridae</taxon>
        <taxon>Pentapetalae</taxon>
        <taxon>rosids</taxon>
        <taxon>fabids</taxon>
        <taxon>Fabales</taxon>
        <taxon>Fabaceae</taxon>
        <taxon>Papilionoideae</taxon>
        <taxon>50 kb inversion clade</taxon>
        <taxon>NPAAA clade</taxon>
        <taxon>indigoferoid/millettioid clade</taxon>
        <taxon>Phaseoleae</taxon>
        <taxon>Sphenostylis</taxon>
    </lineage>
</organism>
<evidence type="ECO:0000313" key="1">
    <source>
        <dbReference type="EMBL" id="CAJ1964230.1"/>
    </source>
</evidence>
<dbReference type="AlphaFoldDB" id="A0AA86T6E8"/>
<reference evidence="1" key="1">
    <citation type="submission" date="2023-10" db="EMBL/GenBank/DDBJ databases">
        <authorList>
            <person name="Domelevo Entfellner J.-B."/>
        </authorList>
    </citation>
    <scope>NUCLEOTIDE SEQUENCE</scope>
</reference>
<gene>
    <name evidence="1" type="ORF">AYBTSS11_LOCUS20201</name>
</gene>
<sequence>RSVPKVCAQRILCNTRGGRCIKSAQHLRNVPNGFWPKKKGGACAAKSAQLIRNAPSGFWLKKKTLSKG</sequence>
<keyword evidence="2" id="KW-1185">Reference proteome</keyword>
<feature type="non-terminal residue" evidence="1">
    <location>
        <position position="1"/>
    </location>
</feature>
<feature type="non-terminal residue" evidence="1">
    <location>
        <position position="68"/>
    </location>
</feature>